<organism evidence="2 3">
    <name type="scientific">Dimargaris verticillata</name>
    <dbReference type="NCBI Taxonomy" id="2761393"/>
    <lineage>
        <taxon>Eukaryota</taxon>
        <taxon>Fungi</taxon>
        <taxon>Fungi incertae sedis</taxon>
        <taxon>Zoopagomycota</taxon>
        <taxon>Kickxellomycotina</taxon>
        <taxon>Dimargaritomycetes</taxon>
        <taxon>Dimargaritales</taxon>
        <taxon>Dimargaritaceae</taxon>
        <taxon>Dimargaris</taxon>
    </lineage>
</organism>
<comment type="caution">
    <text evidence="2">The sequence shown here is derived from an EMBL/GenBank/DDBJ whole genome shotgun (WGS) entry which is preliminary data.</text>
</comment>
<evidence type="ECO:0000313" key="3">
    <source>
        <dbReference type="Proteomes" id="UP001151582"/>
    </source>
</evidence>
<feature type="region of interest" description="Disordered" evidence="1">
    <location>
        <begin position="79"/>
        <end position="105"/>
    </location>
</feature>
<dbReference type="OrthoDB" id="409956at2759"/>
<gene>
    <name evidence="2" type="ORF">H4R34_003947</name>
</gene>
<accession>A0A9W8B164</accession>
<name>A0A9W8B164_9FUNG</name>
<dbReference type="Proteomes" id="UP001151582">
    <property type="component" value="Unassembled WGS sequence"/>
</dbReference>
<proteinExistence type="predicted"/>
<protein>
    <submittedName>
        <fullName evidence="2">Uncharacterized protein</fullName>
    </submittedName>
</protein>
<evidence type="ECO:0000256" key="1">
    <source>
        <dbReference type="SAM" id="MobiDB-lite"/>
    </source>
</evidence>
<sequence>MRLANGSTSSLCIDYELSRSYHSWEHYSSVRCVDGPHTGPPAIPNHNFTLNTLPAESRLAVEKTSQKIADLKLKVDNQQAKKVGHKKHLSTHAKKKLAKQRQKENRKITKQIRQLENQHHVTIPTDGSNGLVTGMRELDI</sequence>
<reference evidence="2" key="1">
    <citation type="submission" date="2022-07" db="EMBL/GenBank/DDBJ databases">
        <title>Phylogenomic reconstructions and comparative analyses of Kickxellomycotina fungi.</title>
        <authorList>
            <person name="Reynolds N.K."/>
            <person name="Stajich J.E."/>
            <person name="Barry K."/>
            <person name="Grigoriev I.V."/>
            <person name="Crous P."/>
            <person name="Smith M.E."/>
        </authorList>
    </citation>
    <scope>NUCLEOTIDE SEQUENCE</scope>
    <source>
        <strain evidence="2">RSA 567</strain>
    </source>
</reference>
<dbReference type="EMBL" id="JANBQB010000422">
    <property type="protein sequence ID" value="KAJ1976537.1"/>
    <property type="molecule type" value="Genomic_DNA"/>
</dbReference>
<dbReference type="AlphaFoldDB" id="A0A9W8B164"/>
<feature type="compositionally biased region" description="Basic residues" evidence="1">
    <location>
        <begin position="82"/>
        <end position="100"/>
    </location>
</feature>
<evidence type="ECO:0000313" key="2">
    <source>
        <dbReference type="EMBL" id="KAJ1976537.1"/>
    </source>
</evidence>
<keyword evidence="3" id="KW-1185">Reference proteome</keyword>